<protein>
    <submittedName>
        <fullName evidence="1">Uncharacterized protein</fullName>
    </submittedName>
</protein>
<dbReference type="OrthoDB" id="10253401at2759"/>
<organism evidence="1 2">
    <name type="scientific">Brassica carinata</name>
    <name type="common">Ethiopian mustard</name>
    <name type="synonym">Abyssinian cabbage</name>
    <dbReference type="NCBI Taxonomy" id="52824"/>
    <lineage>
        <taxon>Eukaryota</taxon>
        <taxon>Viridiplantae</taxon>
        <taxon>Streptophyta</taxon>
        <taxon>Embryophyta</taxon>
        <taxon>Tracheophyta</taxon>
        <taxon>Spermatophyta</taxon>
        <taxon>Magnoliopsida</taxon>
        <taxon>eudicotyledons</taxon>
        <taxon>Gunneridae</taxon>
        <taxon>Pentapetalae</taxon>
        <taxon>rosids</taxon>
        <taxon>malvids</taxon>
        <taxon>Brassicales</taxon>
        <taxon>Brassicaceae</taxon>
        <taxon>Brassiceae</taxon>
        <taxon>Brassica</taxon>
    </lineage>
</organism>
<evidence type="ECO:0000313" key="1">
    <source>
        <dbReference type="EMBL" id="KAG2244839.1"/>
    </source>
</evidence>
<evidence type="ECO:0000313" key="2">
    <source>
        <dbReference type="Proteomes" id="UP000886595"/>
    </source>
</evidence>
<accession>A0A8X7P7P0</accession>
<keyword evidence="2" id="KW-1185">Reference proteome</keyword>
<dbReference type="AlphaFoldDB" id="A0A8X7P7P0"/>
<reference evidence="1 2" key="1">
    <citation type="submission" date="2020-02" db="EMBL/GenBank/DDBJ databases">
        <authorList>
            <person name="Ma Q."/>
            <person name="Huang Y."/>
            <person name="Song X."/>
            <person name="Pei D."/>
        </authorList>
    </citation>
    <scope>NUCLEOTIDE SEQUENCE [LARGE SCALE GENOMIC DNA]</scope>
    <source>
        <strain evidence="1">Sxm20200214</strain>
        <tissue evidence="1">Leaf</tissue>
    </source>
</reference>
<dbReference type="Proteomes" id="UP000886595">
    <property type="component" value="Unassembled WGS sequence"/>
</dbReference>
<gene>
    <name evidence="1" type="ORF">Bca52824_093311</name>
</gene>
<dbReference type="EMBL" id="JAAMPC010000052">
    <property type="protein sequence ID" value="KAG2244839.1"/>
    <property type="molecule type" value="Genomic_DNA"/>
</dbReference>
<sequence>MAGVGPMTQDWEPVVIRKKTPTPLPKRRLSTLLSRRAKSNPSENVCFLILLLDLRVSLSGLD</sequence>
<name>A0A8X7P7P0_BRACI</name>
<comment type="caution">
    <text evidence="1">The sequence shown here is derived from an EMBL/GenBank/DDBJ whole genome shotgun (WGS) entry which is preliminary data.</text>
</comment>
<proteinExistence type="predicted"/>